<proteinExistence type="predicted"/>
<name>A0AAE0CAZ9_9CHLO</name>
<dbReference type="Proteomes" id="UP001190700">
    <property type="component" value="Unassembled WGS sequence"/>
</dbReference>
<evidence type="ECO:0000313" key="1">
    <source>
        <dbReference type="EMBL" id="KAK3251058.1"/>
    </source>
</evidence>
<dbReference type="AlphaFoldDB" id="A0AAE0CAZ9"/>
<organism evidence="1 2">
    <name type="scientific">Cymbomonas tetramitiformis</name>
    <dbReference type="NCBI Taxonomy" id="36881"/>
    <lineage>
        <taxon>Eukaryota</taxon>
        <taxon>Viridiplantae</taxon>
        <taxon>Chlorophyta</taxon>
        <taxon>Pyramimonadophyceae</taxon>
        <taxon>Pyramimonadales</taxon>
        <taxon>Pyramimonadaceae</taxon>
        <taxon>Cymbomonas</taxon>
    </lineage>
</organism>
<reference evidence="1 2" key="1">
    <citation type="journal article" date="2015" name="Genome Biol. Evol.">
        <title>Comparative Genomics of a Bacterivorous Green Alga Reveals Evolutionary Causalities and Consequences of Phago-Mixotrophic Mode of Nutrition.</title>
        <authorList>
            <person name="Burns J.A."/>
            <person name="Paasch A."/>
            <person name="Narechania A."/>
            <person name="Kim E."/>
        </authorList>
    </citation>
    <scope>NUCLEOTIDE SEQUENCE [LARGE SCALE GENOMIC DNA]</scope>
    <source>
        <strain evidence="1 2">PLY_AMNH</strain>
    </source>
</reference>
<accession>A0AAE0CAZ9</accession>
<evidence type="ECO:0000313" key="2">
    <source>
        <dbReference type="Proteomes" id="UP001190700"/>
    </source>
</evidence>
<sequence length="159" mass="17812">MKEDRNSLPIVTVTKDPNGAAFAWIIPNDAEEDDSDTEGLRPMCIVPGQAIAVKMDTGENAYAVVRNFATKNSCDEAFARITWYEEGVLDQNDEISLRCVQSEMPADDRMYASEWVENAIRAIFDPGYLYVKSDTALRKFVMLPGIGNDKVDKLIRVKV</sequence>
<keyword evidence="2" id="KW-1185">Reference proteome</keyword>
<dbReference type="EMBL" id="LGRX02026318">
    <property type="protein sequence ID" value="KAK3251058.1"/>
    <property type="molecule type" value="Genomic_DNA"/>
</dbReference>
<protein>
    <submittedName>
        <fullName evidence="1">Uncharacterized protein</fullName>
    </submittedName>
</protein>
<gene>
    <name evidence="1" type="ORF">CYMTET_39602</name>
</gene>
<comment type="caution">
    <text evidence="1">The sequence shown here is derived from an EMBL/GenBank/DDBJ whole genome shotgun (WGS) entry which is preliminary data.</text>
</comment>